<evidence type="ECO:0000256" key="1">
    <source>
        <dbReference type="SAM" id="MobiDB-lite"/>
    </source>
</evidence>
<feature type="compositionally biased region" description="Polar residues" evidence="1">
    <location>
        <begin position="29"/>
        <end position="38"/>
    </location>
</feature>
<feature type="region of interest" description="Disordered" evidence="1">
    <location>
        <begin position="29"/>
        <end position="73"/>
    </location>
</feature>
<dbReference type="RefSeq" id="YP_010797080.1">
    <property type="nucleotide sequence ID" value="NC_076129.1"/>
</dbReference>
<reference evidence="2 3" key="1">
    <citation type="journal article" date="2012" name="J. Virol.">
        <title>A Novel Bat Herpesvirus Encodes Homologues of Major Histocompatibility Complex Classes I and II, C-Type Lectin, and a Unique Family of Immune-Related Genes.</title>
        <authorList>
            <person name="Zhang H."/>
            <person name="Todd S."/>
            <person name="Tachedjian M."/>
            <person name="Barr J.A."/>
            <person name="Luo M."/>
            <person name="Yu M."/>
            <person name="Marsh G.A."/>
            <person name="Crameri G."/>
            <person name="Wang L.F."/>
        </authorList>
    </citation>
    <scope>NUCLEOTIDE SEQUENCE [LARGE SCALE GENOMIC DNA]</scope>
    <source>
        <strain evidence="2">B7D8</strain>
    </source>
</reference>
<protein>
    <submittedName>
        <fullName evidence="2">B60</fullName>
    </submittedName>
</protein>
<organism evidence="2 3">
    <name type="scientific">miniopterid betaherpesvirus 1</name>
    <dbReference type="NCBI Taxonomy" id="3070189"/>
    <lineage>
        <taxon>Viruses</taxon>
        <taxon>Duplodnaviria</taxon>
        <taxon>Heunggongvirae</taxon>
        <taxon>Peploviricota</taxon>
        <taxon>Herviviricetes</taxon>
        <taxon>Herpesvirales</taxon>
        <taxon>Orthoherpesviridae</taxon>
        <taxon>Betaherpesvirinae</taxon>
        <taxon>Quwivirus</taxon>
        <taxon>Quwivirus miniopteridbeta1</taxon>
    </lineage>
</organism>
<evidence type="ECO:0000313" key="2">
    <source>
        <dbReference type="EMBL" id="AFK83893.1"/>
    </source>
</evidence>
<dbReference type="KEGG" id="vg:80534783"/>
<feature type="compositionally biased region" description="Basic residues" evidence="1">
    <location>
        <begin position="44"/>
        <end position="56"/>
    </location>
</feature>
<dbReference type="EMBL" id="JQ805139">
    <property type="protein sequence ID" value="AFK83893.1"/>
    <property type="molecule type" value="Genomic_DNA"/>
</dbReference>
<evidence type="ECO:0000313" key="3">
    <source>
        <dbReference type="Proteomes" id="UP000103899"/>
    </source>
</evidence>
<accession>I3VQ49</accession>
<sequence length="127" mass="14412">MYICKSMINIQQGPGFLGRGRLSAPLSQRARSNVNCSPANREGRGRRKRRHIKRRETSRMLKNTLPSVSGNDGEPVFTIVAHLEHHRFHLVTVRPYRLCDVRPRGARKGAGVYGVLERHLEDSSNRG</sequence>
<feature type="compositionally biased region" description="Polar residues" evidence="1">
    <location>
        <begin position="60"/>
        <end position="70"/>
    </location>
</feature>
<dbReference type="GeneID" id="80534783"/>
<proteinExistence type="predicted"/>
<keyword evidence="3" id="KW-1185">Reference proteome</keyword>
<name>I3VQ49_9BETA</name>
<dbReference type="Proteomes" id="UP000103899">
    <property type="component" value="Segment"/>
</dbReference>